<dbReference type="PANTHER" id="PTHR26452">
    <property type="entry name" value="OLFACTORY RECEPTOR"/>
    <property type="match status" value="1"/>
</dbReference>
<keyword evidence="9 10" id="KW-0807">Transducer</keyword>
<keyword evidence="11" id="KW-0716">Sensory transduction</keyword>
<dbReference type="AlphaFoldDB" id="A0A974D916"/>
<gene>
    <name evidence="13" type="ORF">XELAEV_18020149mg</name>
</gene>
<comment type="similarity">
    <text evidence="10">Belongs to the G-protein coupled receptor 1 family.</text>
</comment>
<keyword evidence="5 11" id="KW-1133">Transmembrane helix</keyword>
<keyword evidence="8 10" id="KW-0675">Receptor</keyword>
<dbReference type="FunFam" id="1.20.1070.10:FF:000008">
    <property type="entry name" value="Olfactory receptor"/>
    <property type="match status" value="1"/>
</dbReference>
<keyword evidence="7 11" id="KW-0472">Membrane</keyword>
<feature type="transmembrane region" description="Helical" evidence="11">
    <location>
        <begin position="273"/>
        <end position="293"/>
    </location>
</feature>
<dbReference type="GO" id="GO:0005886">
    <property type="term" value="C:plasma membrane"/>
    <property type="evidence" value="ECO:0007669"/>
    <property type="project" value="UniProtKB-SubCell"/>
</dbReference>
<keyword evidence="3 10" id="KW-0812">Transmembrane</keyword>
<accession>A0A974D916</accession>
<reference evidence="14" key="1">
    <citation type="journal article" date="2016" name="Nature">
        <title>Genome evolution in the allotetraploid frog Xenopus laevis.</title>
        <authorList>
            <person name="Session A.M."/>
            <person name="Uno Y."/>
            <person name="Kwon T."/>
            <person name="Chapman J.A."/>
            <person name="Toyoda A."/>
            <person name="Takahashi S."/>
            <person name="Fukui A."/>
            <person name="Hikosaka A."/>
            <person name="Suzuki A."/>
            <person name="Kondo M."/>
            <person name="van Heeringen S.J."/>
            <person name="Quigley I."/>
            <person name="Heinz S."/>
            <person name="Ogino H."/>
            <person name="Ochi H."/>
            <person name="Hellsten U."/>
            <person name="Lyons J.B."/>
            <person name="Simakov O."/>
            <person name="Putnam N."/>
            <person name="Stites J."/>
            <person name="Kuroki Y."/>
            <person name="Tanaka T."/>
            <person name="Michiue T."/>
            <person name="Watanabe M."/>
            <person name="Bogdanovic O."/>
            <person name="Lister R."/>
            <person name="Georgiou G."/>
            <person name="Paranjpe S.S."/>
            <person name="van Kruijsbergen I."/>
            <person name="Shu S."/>
            <person name="Carlson J."/>
            <person name="Kinoshita T."/>
            <person name="Ohta Y."/>
            <person name="Mawaribuchi S."/>
            <person name="Jenkins J."/>
            <person name="Grimwood J."/>
            <person name="Schmutz J."/>
            <person name="Mitros T."/>
            <person name="Mozaffari S.V."/>
            <person name="Suzuki Y."/>
            <person name="Haramoto Y."/>
            <person name="Yamamoto T.S."/>
            <person name="Takagi C."/>
            <person name="Heald R."/>
            <person name="Miller K."/>
            <person name="Haudenschild C."/>
            <person name="Kitzman J."/>
            <person name="Nakayama T."/>
            <person name="Izutsu Y."/>
            <person name="Robert J."/>
            <person name="Fortriede J."/>
            <person name="Burns K."/>
            <person name="Lotay V."/>
            <person name="Karimi K."/>
            <person name="Yasuoka Y."/>
            <person name="Dichmann D.S."/>
            <person name="Flajnik M.F."/>
            <person name="Houston D.W."/>
            <person name="Shendure J."/>
            <person name="DuPasquier L."/>
            <person name="Vize P.D."/>
            <person name="Zorn A.M."/>
            <person name="Ito M."/>
            <person name="Marcotte E.M."/>
            <person name="Wallingford J.B."/>
            <person name="Ito Y."/>
            <person name="Asashima M."/>
            <person name="Ueno N."/>
            <person name="Matsuda Y."/>
            <person name="Veenstra G.J."/>
            <person name="Fujiyama A."/>
            <person name="Harland R.M."/>
            <person name="Taira M."/>
            <person name="Rokhsar D.S."/>
        </authorList>
    </citation>
    <scope>NUCLEOTIDE SEQUENCE [LARGE SCALE GENOMIC DNA]</scope>
    <source>
        <strain evidence="14">J</strain>
    </source>
</reference>
<dbReference type="Pfam" id="PF13853">
    <property type="entry name" value="7tm_4"/>
    <property type="match status" value="1"/>
</dbReference>
<feature type="transmembrane region" description="Helical" evidence="11">
    <location>
        <begin position="141"/>
        <end position="160"/>
    </location>
</feature>
<feature type="transmembrane region" description="Helical" evidence="11">
    <location>
        <begin position="60"/>
        <end position="79"/>
    </location>
</feature>
<proteinExistence type="inferred from homology"/>
<sequence>MAVSYNDTSPAQFHLLGFSRLAILQLPLFFGVLVMYLLCVLGNMIIIGLVCLVSKLHTPMYFFLCNLAIQDIIYVSSILPKLLVITATWETSISFGGCITQIFLFAFCIGTEFFLLTSMAYDRYVAICMPLHYSQIMNKKVCSLIAFASWIFGGITAWPYSLLMSKISFCKSQEINQLYCNIKTLLRLSCSNTTILRSMMFTGGTIFGVVPFIMIIISYTQIILTIKKIHTSEGKMKAFSSCSSHLTVVILFFGTTLSLHLKPETGNYEELDKLLSLFYVAFVPMLNPLVYSLKNQQVIKAMKNVLKI</sequence>
<evidence type="ECO:0000256" key="7">
    <source>
        <dbReference type="ARBA" id="ARBA00023136"/>
    </source>
</evidence>
<dbReference type="PRINTS" id="PR00245">
    <property type="entry name" value="OLFACTORYR"/>
</dbReference>
<evidence type="ECO:0000259" key="12">
    <source>
        <dbReference type="PROSITE" id="PS50262"/>
    </source>
</evidence>
<dbReference type="CDD" id="cd13954">
    <property type="entry name" value="7tmA_OR"/>
    <property type="match status" value="1"/>
</dbReference>
<dbReference type="GO" id="GO:0004984">
    <property type="term" value="F:olfactory receptor activity"/>
    <property type="evidence" value="ECO:0007669"/>
    <property type="project" value="InterPro"/>
</dbReference>
<comment type="subcellular location">
    <subcellularLocation>
        <location evidence="1 11">Cell membrane</location>
        <topology evidence="1 11">Multi-pass membrane protein</topology>
    </subcellularLocation>
</comment>
<evidence type="ECO:0000256" key="3">
    <source>
        <dbReference type="ARBA" id="ARBA00022692"/>
    </source>
</evidence>
<evidence type="ECO:0000256" key="9">
    <source>
        <dbReference type="ARBA" id="ARBA00023224"/>
    </source>
</evidence>
<feature type="transmembrane region" description="Helical" evidence="11">
    <location>
        <begin position="28"/>
        <end position="53"/>
    </location>
</feature>
<protein>
    <recommendedName>
        <fullName evidence="11">Olfactory receptor</fullName>
    </recommendedName>
</protein>
<evidence type="ECO:0000256" key="6">
    <source>
        <dbReference type="ARBA" id="ARBA00023040"/>
    </source>
</evidence>
<evidence type="ECO:0000313" key="14">
    <source>
        <dbReference type="Proteomes" id="UP000694892"/>
    </source>
</evidence>
<evidence type="ECO:0000256" key="1">
    <source>
        <dbReference type="ARBA" id="ARBA00004651"/>
    </source>
</evidence>
<evidence type="ECO:0000256" key="5">
    <source>
        <dbReference type="ARBA" id="ARBA00022989"/>
    </source>
</evidence>
<dbReference type="InterPro" id="IPR000276">
    <property type="entry name" value="GPCR_Rhodpsn"/>
</dbReference>
<feature type="transmembrane region" description="Helical" evidence="11">
    <location>
        <begin position="238"/>
        <end position="261"/>
    </location>
</feature>
<dbReference type="Proteomes" id="UP000694892">
    <property type="component" value="Chromosome 3S"/>
</dbReference>
<dbReference type="EMBL" id="CM004471">
    <property type="protein sequence ID" value="OCT86466.1"/>
    <property type="molecule type" value="Genomic_DNA"/>
</dbReference>
<evidence type="ECO:0000256" key="11">
    <source>
        <dbReference type="RuleBase" id="RU363047"/>
    </source>
</evidence>
<evidence type="ECO:0000256" key="4">
    <source>
        <dbReference type="ARBA" id="ARBA00022725"/>
    </source>
</evidence>
<dbReference type="PRINTS" id="PR00237">
    <property type="entry name" value="GPCRRHODOPSN"/>
</dbReference>
<dbReference type="PROSITE" id="PS50262">
    <property type="entry name" value="G_PROTEIN_RECEP_F1_2"/>
    <property type="match status" value="1"/>
</dbReference>
<evidence type="ECO:0000313" key="13">
    <source>
        <dbReference type="EMBL" id="OCT86466.1"/>
    </source>
</evidence>
<dbReference type="InterPro" id="IPR000725">
    <property type="entry name" value="Olfact_rcpt"/>
</dbReference>
<evidence type="ECO:0000256" key="10">
    <source>
        <dbReference type="RuleBase" id="RU000688"/>
    </source>
</evidence>
<dbReference type="Gene3D" id="1.20.1070.10">
    <property type="entry name" value="Rhodopsin 7-helix transmembrane proteins"/>
    <property type="match status" value="1"/>
</dbReference>
<dbReference type="GO" id="GO:0004930">
    <property type="term" value="F:G protein-coupled receptor activity"/>
    <property type="evidence" value="ECO:0007669"/>
    <property type="project" value="UniProtKB-KW"/>
</dbReference>
<dbReference type="PROSITE" id="PS00237">
    <property type="entry name" value="G_PROTEIN_RECEP_F1_1"/>
    <property type="match status" value="1"/>
</dbReference>
<keyword evidence="2 11" id="KW-1003">Cell membrane</keyword>
<feature type="transmembrane region" description="Helical" evidence="11">
    <location>
        <begin position="99"/>
        <end position="121"/>
    </location>
</feature>
<keyword evidence="4 11" id="KW-0552">Olfaction</keyword>
<dbReference type="SUPFAM" id="SSF81321">
    <property type="entry name" value="Family A G protein-coupled receptor-like"/>
    <property type="match status" value="1"/>
</dbReference>
<dbReference type="InterPro" id="IPR017452">
    <property type="entry name" value="GPCR_Rhodpsn_7TM"/>
</dbReference>
<feature type="transmembrane region" description="Helical" evidence="11">
    <location>
        <begin position="206"/>
        <end position="226"/>
    </location>
</feature>
<organism evidence="13 14">
    <name type="scientific">Xenopus laevis</name>
    <name type="common">African clawed frog</name>
    <dbReference type="NCBI Taxonomy" id="8355"/>
    <lineage>
        <taxon>Eukaryota</taxon>
        <taxon>Metazoa</taxon>
        <taxon>Chordata</taxon>
        <taxon>Craniata</taxon>
        <taxon>Vertebrata</taxon>
        <taxon>Euteleostomi</taxon>
        <taxon>Amphibia</taxon>
        <taxon>Batrachia</taxon>
        <taxon>Anura</taxon>
        <taxon>Pipoidea</taxon>
        <taxon>Pipidae</taxon>
        <taxon>Xenopodinae</taxon>
        <taxon>Xenopus</taxon>
        <taxon>Xenopus</taxon>
    </lineage>
</organism>
<feature type="domain" description="G-protein coupled receptors family 1 profile" evidence="12">
    <location>
        <begin position="42"/>
        <end position="291"/>
    </location>
</feature>
<keyword evidence="6 10" id="KW-0297">G-protein coupled receptor</keyword>
<evidence type="ECO:0000256" key="2">
    <source>
        <dbReference type="ARBA" id="ARBA00022475"/>
    </source>
</evidence>
<name>A0A974D916_XENLA</name>
<evidence type="ECO:0000256" key="8">
    <source>
        <dbReference type="ARBA" id="ARBA00023170"/>
    </source>
</evidence>
<dbReference type="InterPro" id="IPR050516">
    <property type="entry name" value="Olfactory_GPCR"/>
</dbReference>